<evidence type="ECO:0000256" key="1">
    <source>
        <dbReference type="SAM" id="Phobius"/>
    </source>
</evidence>
<proteinExistence type="predicted"/>
<reference evidence="2 3" key="1">
    <citation type="submission" date="2008-05" db="EMBL/GenBank/DDBJ databases">
        <title>Complete sequence of chromosome of Geobacter lovleyi SZ.</title>
        <authorList>
            <consortium name="US DOE Joint Genome Institute"/>
            <person name="Lucas S."/>
            <person name="Copeland A."/>
            <person name="Lapidus A."/>
            <person name="Glavina del Rio T."/>
            <person name="Dalin E."/>
            <person name="Tice H."/>
            <person name="Bruce D."/>
            <person name="Goodwin L."/>
            <person name="Pitluck S."/>
            <person name="Chertkov O."/>
            <person name="Meincke L."/>
            <person name="Brettin T."/>
            <person name="Detter J.C."/>
            <person name="Han C."/>
            <person name="Tapia R."/>
            <person name="Kuske C.R."/>
            <person name="Schmutz J."/>
            <person name="Larimer F."/>
            <person name="Land M."/>
            <person name="Hauser L."/>
            <person name="Kyrpides N."/>
            <person name="Mikhailova N."/>
            <person name="Sung Y."/>
            <person name="Fletcher K.E."/>
            <person name="Ritalahti K.M."/>
            <person name="Loeffler F.E."/>
            <person name="Richardson P."/>
        </authorList>
    </citation>
    <scope>NUCLEOTIDE SEQUENCE [LARGE SCALE GENOMIC DNA]</scope>
    <source>
        <strain evidence="3">ATCC BAA-1151 / DSM 17278 / SZ</strain>
    </source>
</reference>
<feature type="transmembrane region" description="Helical" evidence="1">
    <location>
        <begin position="35"/>
        <end position="51"/>
    </location>
</feature>
<keyword evidence="1" id="KW-1133">Transmembrane helix</keyword>
<evidence type="ECO:0000313" key="2">
    <source>
        <dbReference type="EMBL" id="ACD94270.1"/>
    </source>
</evidence>
<keyword evidence="1" id="KW-0472">Membrane</keyword>
<dbReference type="STRING" id="398767.Glov_0542"/>
<dbReference type="HOGENOM" id="CLU_2259753_0_0_7"/>
<keyword evidence="1" id="KW-0812">Transmembrane</keyword>
<evidence type="ECO:0000313" key="3">
    <source>
        <dbReference type="Proteomes" id="UP000002420"/>
    </source>
</evidence>
<dbReference type="KEGG" id="glo:Glov_0542"/>
<dbReference type="AlphaFoldDB" id="B3E358"/>
<organism evidence="2 3">
    <name type="scientific">Trichlorobacter lovleyi (strain ATCC BAA-1151 / DSM 17278 / SZ)</name>
    <name type="common">Geobacter lovleyi</name>
    <dbReference type="NCBI Taxonomy" id="398767"/>
    <lineage>
        <taxon>Bacteria</taxon>
        <taxon>Pseudomonadati</taxon>
        <taxon>Thermodesulfobacteriota</taxon>
        <taxon>Desulfuromonadia</taxon>
        <taxon>Geobacterales</taxon>
        <taxon>Geobacteraceae</taxon>
        <taxon>Trichlorobacter</taxon>
    </lineage>
</organism>
<dbReference type="RefSeq" id="WP_012468626.1">
    <property type="nucleotide sequence ID" value="NC_010814.1"/>
</dbReference>
<sequence>MRIARYAPAFYLFACICAIPVPAPGAEPPLSAEAAVIVVTLAIAVVPRCFCANRKPMSYWKQLDKQVWVKKRKCQQGPILKTALFSTPNLQGPVGFISLEIFN</sequence>
<protein>
    <submittedName>
        <fullName evidence="2">Uncharacterized protein</fullName>
    </submittedName>
</protein>
<dbReference type="Proteomes" id="UP000002420">
    <property type="component" value="Chromosome"/>
</dbReference>
<keyword evidence="3" id="KW-1185">Reference proteome</keyword>
<gene>
    <name evidence="2" type="ordered locus">Glov_0542</name>
</gene>
<dbReference type="EMBL" id="CP001089">
    <property type="protein sequence ID" value="ACD94270.1"/>
    <property type="molecule type" value="Genomic_DNA"/>
</dbReference>
<accession>B3E358</accession>
<name>B3E358_TRIL1</name>